<dbReference type="PANTHER" id="PTHR14190:SF7">
    <property type="entry name" value="VACUOLAR PROTEIN SORTING-ASSOCIATED PROTEIN 52 HOMOLOG"/>
    <property type="match status" value="1"/>
</dbReference>
<protein>
    <submittedName>
        <fullName evidence="10">Uncharacterized protein</fullName>
    </submittedName>
</protein>
<dbReference type="GO" id="GO:0006896">
    <property type="term" value="P:Golgi to vacuole transport"/>
    <property type="evidence" value="ECO:0007669"/>
    <property type="project" value="TreeGrafter"/>
</dbReference>
<feature type="compositionally biased region" description="Low complexity" evidence="7">
    <location>
        <begin position="55"/>
        <end position="66"/>
    </location>
</feature>
<dbReference type="GO" id="GO:0005829">
    <property type="term" value="C:cytosol"/>
    <property type="evidence" value="ECO:0007669"/>
    <property type="project" value="GOC"/>
</dbReference>
<evidence type="ECO:0000259" key="8">
    <source>
        <dbReference type="Pfam" id="PF04129"/>
    </source>
</evidence>
<feature type="compositionally biased region" description="Basic residues" evidence="7">
    <location>
        <begin position="30"/>
        <end position="43"/>
    </location>
</feature>
<comment type="similarity">
    <text evidence="2">Belongs to the VPS52 family.</text>
</comment>
<evidence type="ECO:0000256" key="4">
    <source>
        <dbReference type="ARBA" id="ARBA00022927"/>
    </source>
</evidence>
<proteinExistence type="inferred from homology"/>
<dbReference type="InterPro" id="IPR007258">
    <property type="entry name" value="Vps52"/>
</dbReference>
<evidence type="ECO:0000256" key="7">
    <source>
        <dbReference type="SAM" id="MobiDB-lite"/>
    </source>
</evidence>
<dbReference type="OrthoDB" id="19482at2759"/>
<name>A0A1E4T4X4_9ASCO</name>
<dbReference type="GO" id="GO:0000938">
    <property type="term" value="C:GARP complex"/>
    <property type="evidence" value="ECO:0007669"/>
    <property type="project" value="TreeGrafter"/>
</dbReference>
<dbReference type="InterPro" id="IPR048361">
    <property type="entry name" value="Vps52_C"/>
</dbReference>
<keyword evidence="5" id="KW-0333">Golgi apparatus</keyword>
<dbReference type="GO" id="GO:0032456">
    <property type="term" value="P:endocytic recycling"/>
    <property type="evidence" value="ECO:0007669"/>
    <property type="project" value="TreeGrafter"/>
</dbReference>
<organism evidence="10 11">
    <name type="scientific">[Candida] arabinofermentans NRRL YB-2248</name>
    <dbReference type="NCBI Taxonomy" id="983967"/>
    <lineage>
        <taxon>Eukaryota</taxon>
        <taxon>Fungi</taxon>
        <taxon>Dikarya</taxon>
        <taxon>Ascomycota</taxon>
        <taxon>Saccharomycotina</taxon>
        <taxon>Pichiomycetes</taxon>
        <taxon>Pichiales</taxon>
        <taxon>Pichiaceae</taxon>
        <taxon>Ogataea</taxon>
        <taxon>Ogataea/Candida clade</taxon>
    </lineage>
</organism>
<accession>A0A1E4T4X4</accession>
<dbReference type="Proteomes" id="UP000094801">
    <property type="component" value="Unassembled WGS sequence"/>
</dbReference>
<feature type="domain" description="Vps52 C-terminal" evidence="9">
    <location>
        <begin position="320"/>
        <end position="631"/>
    </location>
</feature>
<dbReference type="GO" id="GO:0015031">
    <property type="term" value="P:protein transport"/>
    <property type="evidence" value="ECO:0007669"/>
    <property type="project" value="UniProtKB-KW"/>
</dbReference>
<evidence type="ECO:0000313" key="11">
    <source>
        <dbReference type="Proteomes" id="UP000094801"/>
    </source>
</evidence>
<reference evidence="11" key="1">
    <citation type="submission" date="2016-04" db="EMBL/GenBank/DDBJ databases">
        <title>Comparative genomics of biotechnologically important yeasts.</title>
        <authorList>
            <consortium name="DOE Joint Genome Institute"/>
            <person name="Riley R."/>
            <person name="Haridas S."/>
            <person name="Wolfe K.H."/>
            <person name="Lopes M.R."/>
            <person name="Hittinger C.T."/>
            <person name="Goker M."/>
            <person name="Salamov A."/>
            <person name="Wisecaver J."/>
            <person name="Long T.M."/>
            <person name="Aerts A.L."/>
            <person name="Barry K."/>
            <person name="Choi C."/>
            <person name="Clum A."/>
            <person name="Coughlan A.Y."/>
            <person name="Deshpande S."/>
            <person name="Douglass A.P."/>
            <person name="Hanson S.J."/>
            <person name="Klenk H.-P."/>
            <person name="Labutti K."/>
            <person name="Lapidus A."/>
            <person name="Lindquist E."/>
            <person name="Lipzen A."/>
            <person name="Meier-Kolthoff J.P."/>
            <person name="Ohm R.A."/>
            <person name="Otillar R.P."/>
            <person name="Pangilinan J."/>
            <person name="Peng Y."/>
            <person name="Rokas A."/>
            <person name="Rosa C.A."/>
            <person name="Scheuner C."/>
            <person name="Sibirny A.A."/>
            <person name="Slot J.C."/>
            <person name="Stielow J.B."/>
            <person name="Sun H."/>
            <person name="Kurtzman C.P."/>
            <person name="Blackwell M."/>
            <person name="Grigoriev I.V."/>
            <person name="Jeffries T.W."/>
        </authorList>
    </citation>
    <scope>NUCLEOTIDE SEQUENCE [LARGE SCALE GENOMIC DNA]</scope>
    <source>
        <strain evidence="11">NRRL YB-2248</strain>
    </source>
</reference>
<gene>
    <name evidence="10" type="ORF">CANARDRAFT_27182</name>
</gene>
<evidence type="ECO:0000313" key="10">
    <source>
        <dbReference type="EMBL" id="ODV86795.1"/>
    </source>
</evidence>
<dbReference type="STRING" id="983967.A0A1E4T4X4"/>
<dbReference type="Pfam" id="PF20655">
    <property type="entry name" value="Vps52_C"/>
    <property type="match status" value="1"/>
</dbReference>
<evidence type="ECO:0000256" key="3">
    <source>
        <dbReference type="ARBA" id="ARBA00022448"/>
    </source>
</evidence>
<dbReference type="Pfam" id="PF04129">
    <property type="entry name" value="Vps52_CC"/>
    <property type="match status" value="1"/>
</dbReference>
<evidence type="ECO:0000256" key="5">
    <source>
        <dbReference type="ARBA" id="ARBA00023034"/>
    </source>
</evidence>
<keyword evidence="6" id="KW-0175">Coiled coil</keyword>
<dbReference type="GO" id="GO:0042147">
    <property type="term" value="P:retrograde transport, endosome to Golgi"/>
    <property type="evidence" value="ECO:0007669"/>
    <property type="project" value="TreeGrafter"/>
</dbReference>
<evidence type="ECO:0000256" key="6">
    <source>
        <dbReference type="SAM" id="Coils"/>
    </source>
</evidence>
<keyword evidence="3" id="KW-0813">Transport</keyword>
<feature type="coiled-coil region" evidence="6">
    <location>
        <begin position="159"/>
        <end position="193"/>
    </location>
</feature>
<dbReference type="EMBL" id="KV453849">
    <property type="protein sequence ID" value="ODV86795.1"/>
    <property type="molecule type" value="Genomic_DNA"/>
</dbReference>
<comment type="subcellular location">
    <subcellularLocation>
        <location evidence="1">Golgi apparatus</location>
        <location evidence="1">trans-Golgi network</location>
    </subcellularLocation>
</comment>
<dbReference type="PANTHER" id="PTHR14190">
    <property type="entry name" value="SUPPRESSOR OF ACTIN MUTATIONS 2/VACUOLAR PROTEIN SORTING 52"/>
    <property type="match status" value="1"/>
</dbReference>
<evidence type="ECO:0000256" key="2">
    <source>
        <dbReference type="ARBA" id="ARBA00008180"/>
    </source>
</evidence>
<feature type="region of interest" description="Disordered" evidence="7">
    <location>
        <begin position="1"/>
        <end position="66"/>
    </location>
</feature>
<evidence type="ECO:0000256" key="1">
    <source>
        <dbReference type="ARBA" id="ARBA00004601"/>
    </source>
</evidence>
<keyword evidence="4" id="KW-0653">Protein transport</keyword>
<dbReference type="AlphaFoldDB" id="A0A1E4T4X4"/>
<dbReference type="GO" id="GO:0019905">
    <property type="term" value="F:syntaxin binding"/>
    <property type="evidence" value="ECO:0007669"/>
    <property type="project" value="TreeGrafter"/>
</dbReference>
<feature type="domain" description="Vps52 coiled-coil" evidence="8">
    <location>
        <begin position="145"/>
        <end position="302"/>
    </location>
</feature>
<feature type="compositionally biased region" description="Low complexity" evidence="7">
    <location>
        <begin position="11"/>
        <end position="24"/>
    </location>
</feature>
<sequence>MSRTMPFERFNPNNTSHNNSTRSTESVAAHPHHQHRISRRSISKHTQPNIPGIVSSTNSSSNGQSRKSNIEILKSTLNPEWEVDYLDELGDDSNNGLKTLLDTLKSSNDVNTLQELRFLKTLNPQYQNLAFQETFDKFSNYQKVIKNSRVFLKPLFDYLLNFEQNLNKLSLEMEFLQNRSNQLNVEIQDKQQIDLQLTPIINDLIIPPEIIKSIVNDKLNENWIENLRFIIEKKEIYSKYERETKIQSLQDLNKLLEIMELKAIERIRDFIITQIKELRRQTTSSQIIQRDMLEVKEIYPFLQQRHPKLANELRQAYTHTMRWYYYQNFVKYLSSLEKLKIHKVGKHVSLGSLEEDANTAASSSFFGMAAAKPEITLNEYLINFTKRLEVMSQQDETVMLAQIAETNNTKYWLESAFRNFNQAVLDNSSTEYLFLNEFFLLTKSEEIFEISKIIFNPIHQLGYSYTEFLIDESYDLFGVLMSIRICQSMEYELQHRRIPIMEDYLNLQLIILWPKFQKLVDINCSSLKKTVSSSVFIKNINKNLMTPLSLTQNFGMVLLNLLHLSNNLTFELETSEPLTNSITRLRSEYETSMIKLSLNLDSRKREIFLYNNFFLILTILNEVDPENKLGQVEKDHFAKLVTAHTSS</sequence>
<evidence type="ECO:0000259" key="9">
    <source>
        <dbReference type="Pfam" id="PF20655"/>
    </source>
</evidence>
<dbReference type="InterPro" id="IPR048319">
    <property type="entry name" value="Vps52_CC"/>
</dbReference>
<keyword evidence="11" id="KW-1185">Reference proteome</keyword>